<keyword evidence="4" id="KW-1185">Reference proteome</keyword>
<feature type="transmembrane region" description="Helical" evidence="2">
    <location>
        <begin position="25"/>
        <end position="47"/>
    </location>
</feature>
<feature type="coiled-coil region" evidence="1">
    <location>
        <begin position="102"/>
        <end position="168"/>
    </location>
</feature>
<reference evidence="3 4" key="1">
    <citation type="submission" date="2024-08" db="EMBL/GenBank/DDBJ databases">
        <title>Insights into the chromosomal genome structure of Flemingia macrophylla.</title>
        <authorList>
            <person name="Ding Y."/>
            <person name="Zhao Y."/>
            <person name="Bi W."/>
            <person name="Wu M."/>
            <person name="Zhao G."/>
            <person name="Gong Y."/>
            <person name="Li W."/>
            <person name="Zhang P."/>
        </authorList>
    </citation>
    <scope>NUCLEOTIDE SEQUENCE [LARGE SCALE GENOMIC DNA]</scope>
    <source>
        <strain evidence="3">DYQJB</strain>
        <tissue evidence="3">Leaf</tissue>
    </source>
</reference>
<keyword evidence="1" id="KW-0175">Coiled coil</keyword>
<dbReference type="EMBL" id="JBGMDY010000011">
    <property type="protein sequence ID" value="KAL2316539.1"/>
    <property type="molecule type" value="Genomic_DNA"/>
</dbReference>
<feature type="transmembrane region" description="Helical" evidence="2">
    <location>
        <begin position="59"/>
        <end position="78"/>
    </location>
</feature>
<dbReference type="Proteomes" id="UP001603857">
    <property type="component" value="Unassembled WGS sequence"/>
</dbReference>
<gene>
    <name evidence="3" type="ORF">Fmac_030415</name>
</gene>
<evidence type="ECO:0000256" key="1">
    <source>
        <dbReference type="SAM" id="Coils"/>
    </source>
</evidence>
<evidence type="ECO:0000256" key="2">
    <source>
        <dbReference type="SAM" id="Phobius"/>
    </source>
</evidence>
<keyword evidence="2" id="KW-0812">Transmembrane</keyword>
<dbReference type="AlphaFoldDB" id="A0ABD1KZ58"/>
<organism evidence="3 4">
    <name type="scientific">Flemingia macrophylla</name>
    <dbReference type="NCBI Taxonomy" id="520843"/>
    <lineage>
        <taxon>Eukaryota</taxon>
        <taxon>Viridiplantae</taxon>
        <taxon>Streptophyta</taxon>
        <taxon>Embryophyta</taxon>
        <taxon>Tracheophyta</taxon>
        <taxon>Spermatophyta</taxon>
        <taxon>Magnoliopsida</taxon>
        <taxon>eudicotyledons</taxon>
        <taxon>Gunneridae</taxon>
        <taxon>Pentapetalae</taxon>
        <taxon>rosids</taxon>
        <taxon>fabids</taxon>
        <taxon>Fabales</taxon>
        <taxon>Fabaceae</taxon>
        <taxon>Papilionoideae</taxon>
        <taxon>50 kb inversion clade</taxon>
        <taxon>NPAAA clade</taxon>
        <taxon>indigoferoid/millettioid clade</taxon>
        <taxon>Phaseoleae</taxon>
        <taxon>Flemingia</taxon>
    </lineage>
</organism>
<keyword evidence="2" id="KW-1133">Transmembrane helix</keyword>
<sequence>MAYSKQNNTLCFNLLSHTCMKSIKFLLFFILLCLLFPLLLQSLNPFLVQFFNYIVEKSYVFLLCNGLLVLIALNSDLYNAPSHQTTELALALPVEKGIRVESKEAEEEEEEEEHALAIVEQEKEAEEEEEEEEEDEEEGNALVMIDEYDEIEDDAEELNKKCEDFIKRMKATFSCKNLESRVEGFYFDSDMQTPLMASC</sequence>
<evidence type="ECO:0000313" key="3">
    <source>
        <dbReference type="EMBL" id="KAL2316539.1"/>
    </source>
</evidence>
<keyword evidence="2" id="KW-0472">Membrane</keyword>
<dbReference type="PANTHER" id="PTHR34947">
    <property type="entry name" value="TRANSMEMBRANE PROTEIN"/>
    <property type="match status" value="1"/>
</dbReference>
<protein>
    <submittedName>
        <fullName evidence="3">Uncharacterized protein</fullName>
    </submittedName>
</protein>
<proteinExistence type="predicted"/>
<evidence type="ECO:0000313" key="4">
    <source>
        <dbReference type="Proteomes" id="UP001603857"/>
    </source>
</evidence>
<dbReference type="PANTHER" id="PTHR34947:SF3">
    <property type="entry name" value="TRANSMEMBRANE PROTEIN"/>
    <property type="match status" value="1"/>
</dbReference>
<accession>A0ABD1KZ58</accession>
<comment type="caution">
    <text evidence="3">The sequence shown here is derived from an EMBL/GenBank/DDBJ whole genome shotgun (WGS) entry which is preliminary data.</text>
</comment>
<name>A0ABD1KZ58_9FABA</name>